<protein>
    <submittedName>
        <fullName evidence="7">Helix-turn-helix transcriptional regulator</fullName>
    </submittedName>
</protein>
<keyword evidence="5" id="KW-1133">Transmembrane helix</keyword>
<proteinExistence type="predicted"/>
<dbReference type="RefSeq" id="WP_182220016.1">
    <property type="nucleotide sequence ID" value="NZ_JACEZS010000021.1"/>
</dbReference>
<dbReference type="EMBL" id="JACEZS010000021">
    <property type="protein sequence ID" value="MBA5607819.1"/>
    <property type="molecule type" value="Genomic_DNA"/>
</dbReference>
<keyword evidence="5" id="KW-0812">Transmembrane</keyword>
<evidence type="ECO:0000313" key="7">
    <source>
        <dbReference type="EMBL" id="MBA5607819.1"/>
    </source>
</evidence>
<dbReference type="SUPFAM" id="SSF46689">
    <property type="entry name" value="Homeodomain-like"/>
    <property type="match status" value="1"/>
</dbReference>
<evidence type="ECO:0000256" key="3">
    <source>
        <dbReference type="ARBA" id="ARBA00023163"/>
    </source>
</evidence>
<dbReference type="AlphaFoldDB" id="A0A7W2I8R2"/>
<keyword evidence="3" id="KW-0804">Transcription</keyword>
<feature type="transmembrane region" description="Helical" evidence="5">
    <location>
        <begin position="90"/>
        <end position="110"/>
    </location>
</feature>
<feature type="transmembrane region" description="Helical" evidence="5">
    <location>
        <begin position="58"/>
        <end position="78"/>
    </location>
</feature>
<feature type="transmembrane region" description="Helical" evidence="5">
    <location>
        <begin position="130"/>
        <end position="147"/>
    </location>
</feature>
<name>A0A7W2I8R2_9BURK</name>
<feature type="compositionally biased region" description="Pro residues" evidence="4">
    <location>
        <begin position="404"/>
        <end position="414"/>
    </location>
</feature>
<dbReference type="PROSITE" id="PS00041">
    <property type="entry name" value="HTH_ARAC_FAMILY_1"/>
    <property type="match status" value="1"/>
</dbReference>
<dbReference type="PANTHER" id="PTHR43280">
    <property type="entry name" value="ARAC-FAMILY TRANSCRIPTIONAL REGULATOR"/>
    <property type="match status" value="1"/>
</dbReference>
<comment type="caution">
    <text evidence="7">The sequence shown here is derived from an EMBL/GenBank/DDBJ whole genome shotgun (WGS) entry which is preliminary data.</text>
</comment>
<accession>A0A7W2I8R2</accession>
<dbReference type="PROSITE" id="PS01124">
    <property type="entry name" value="HTH_ARAC_FAMILY_2"/>
    <property type="match status" value="1"/>
</dbReference>
<dbReference type="InterPro" id="IPR009057">
    <property type="entry name" value="Homeodomain-like_sf"/>
</dbReference>
<keyword evidence="8" id="KW-1185">Reference proteome</keyword>
<reference evidence="7 8" key="1">
    <citation type="submission" date="2020-07" db="EMBL/GenBank/DDBJ databases">
        <title>Novel species isolated from subtropical streams in China.</title>
        <authorList>
            <person name="Lu H."/>
        </authorList>
    </citation>
    <scope>NUCLEOTIDE SEQUENCE [LARGE SCALE GENOMIC DNA]</scope>
    <source>
        <strain evidence="7 8">FT3S</strain>
    </source>
</reference>
<dbReference type="InterPro" id="IPR001387">
    <property type="entry name" value="Cro/C1-type_HTH"/>
</dbReference>
<evidence type="ECO:0000259" key="6">
    <source>
        <dbReference type="PROSITE" id="PS01124"/>
    </source>
</evidence>
<dbReference type="SMART" id="SM00342">
    <property type="entry name" value="HTH_ARAC"/>
    <property type="match status" value="1"/>
</dbReference>
<dbReference type="PANTHER" id="PTHR43280:SF29">
    <property type="entry name" value="ARAC-FAMILY TRANSCRIPTIONAL REGULATOR"/>
    <property type="match status" value="1"/>
</dbReference>
<dbReference type="GO" id="GO:0003700">
    <property type="term" value="F:DNA-binding transcription factor activity"/>
    <property type="evidence" value="ECO:0007669"/>
    <property type="project" value="InterPro"/>
</dbReference>
<dbReference type="GO" id="GO:0043565">
    <property type="term" value="F:sequence-specific DNA binding"/>
    <property type="evidence" value="ECO:0007669"/>
    <property type="project" value="InterPro"/>
</dbReference>
<feature type="domain" description="HTH araC/xylS-type" evidence="6">
    <location>
        <begin position="297"/>
        <end position="398"/>
    </location>
</feature>
<gene>
    <name evidence="7" type="ORF">H3H36_20905</name>
</gene>
<evidence type="ECO:0000313" key="8">
    <source>
        <dbReference type="Proteomes" id="UP000566711"/>
    </source>
</evidence>
<feature type="region of interest" description="Disordered" evidence="4">
    <location>
        <begin position="393"/>
        <end position="433"/>
    </location>
</feature>
<keyword evidence="2" id="KW-0238">DNA-binding</keyword>
<evidence type="ECO:0000256" key="2">
    <source>
        <dbReference type="ARBA" id="ARBA00023125"/>
    </source>
</evidence>
<keyword evidence="5" id="KW-0472">Membrane</keyword>
<evidence type="ECO:0000256" key="4">
    <source>
        <dbReference type="SAM" id="MobiDB-lite"/>
    </source>
</evidence>
<dbReference type="CDD" id="cd00093">
    <property type="entry name" value="HTH_XRE"/>
    <property type="match status" value="1"/>
</dbReference>
<dbReference type="Gene3D" id="1.10.10.60">
    <property type="entry name" value="Homeodomain-like"/>
    <property type="match status" value="2"/>
</dbReference>
<feature type="compositionally biased region" description="Basic and acidic residues" evidence="4">
    <location>
        <begin position="422"/>
        <end position="433"/>
    </location>
</feature>
<dbReference type="InterPro" id="IPR018062">
    <property type="entry name" value="HTH_AraC-typ_CS"/>
</dbReference>
<evidence type="ECO:0000256" key="1">
    <source>
        <dbReference type="ARBA" id="ARBA00023015"/>
    </source>
</evidence>
<organism evidence="7 8">
    <name type="scientific">Rugamonas fusca</name>
    <dbReference type="NCBI Taxonomy" id="2758568"/>
    <lineage>
        <taxon>Bacteria</taxon>
        <taxon>Pseudomonadati</taxon>
        <taxon>Pseudomonadota</taxon>
        <taxon>Betaproteobacteria</taxon>
        <taxon>Burkholderiales</taxon>
        <taxon>Oxalobacteraceae</taxon>
        <taxon>Telluria group</taxon>
        <taxon>Rugamonas</taxon>
    </lineage>
</organism>
<dbReference type="Proteomes" id="UP000566711">
    <property type="component" value="Unassembled WGS sequence"/>
</dbReference>
<feature type="transmembrane region" description="Helical" evidence="5">
    <location>
        <begin position="168"/>
        <end position="186"/>
    </location>
</feature>
<feature type="transmembrane region" description="Helical" evidence="5">
    <location>
        <begin position="192"/>
        <end position="213"/>
    </location>
</feature>
<dbReference type="InterPro" id="IPR018060">
    <property type="entry name" value="HTH_AraC"/>
</dbReference>
<dbReference type="Pfam" id="PF12833">
    <property type="entry name" value="HTH_18"/>
    <property type="match status" value="1"/>
</dbReference>
<sequence>MSLILLENLSLGTGVLGLFLAMPLIALARQRPASMWLALYVLTISAASLEDYAHYQHLPWIAGMAWPNLAVDVLYYCYVRSMTGLGNGRFQTIHFVPLACYLSAALVALLPGSPFAPWFADWEHGAGAAMFYQCQGAFYLGAVLLRLRQHRQRLRAGDTTAGTDALRWLTTLSCVLAALWISWVLAVRLHGNWTACFVAGRLATFYFVGWYGLRRATVFLPATAAPPVERCAPVAPPAGRTAAAAPAPAPTLVAVAAPVPANPATADLAAGATAEREKYARSGMTDATQRLIGERLQRRMSLHRDFLESDLRLTELAERIGTTPQLLSQYLNHMLGLSFFDYVNGLRIAEVQNMMRDPAGAGRTLLELAHAAGFNSKSTFNTAFKNVSGMAPSQWRARHAGEPAPVPHTPPSPSALPAHGAAPEHREPRQAAA</sequence>
<keyword evidence="1" id="KW-0805">Transcription regulation</keyword>
<evidence type="ECO:0000256" key="5">
    <source>
        <dbReference type="SAM" id="Phobius"/>
    </source>
</evidence>